<dbReference type="InterPro" id="IPR001789">
    <property type="entry name" value="Sig_transdc_resp-reg_receiver"/>
</dbReference>
<evidence type="ECO:0000256" key="11">
    <source>
        <dbReference type="SAM" id="MobiDB-lite"/>
    </source>
</evidence>
<feature type="domain" description="Response regulatory" evidence="13">
    <location>
        <begin position="1705"/>
        <end position="1821"/>
    </location>
</feature>
<feature type="region of interest" description="Disordered" evidence="11">
    <location>
        <begin position="135"/>
        <end position="162"/>
    </location>
</feature>
<feature type="compositionally biased region" description="Low complexity" evidence="11">
    <location>
        <begin position="1187"/>
        <end position="1197"/>
    </location>
</feature>
<dbReference type="Gene3D" id="3.40.50.2300">
    <property type="match status" value="1"/>
</dbReference>
<feature type="domain" description="CheW-like" evidence="14">
    <location>
        <begin position="1543"/>
        <end position="1682"/>
    </location>
</feature>
<organism evidence="16 17">
    <name type="scientific">Alkalilimnicola ehrlichii (strain ATCC BAA-1101 / DSM 17681 / MLHE-1)</name>
    <dbReference type="NCBI Taxonomy" id="187272"/>
    <lineage>
        <taxon>Bacteria</taxon>
        <taxon>Pseudomonadati</taxon>
        <taxon>Pseudomonadota</taxon>
        <taxon>Gammaproteobacteria</taxon>
        <taxon>Chromatiales</taxon>
        <taxon>Ectothiorhodospiraceae</taxon>
        <taxon>Alkalilimnicola</taxon>
    </lineage>
</organism>
<evidence type="ECO:0000256" key="1">
    <source>
        <dbReference type="ARBA" id="ARBA00000085"/>
    </source>
</evidence>
<protein>
    <recommendedName>
        <fullName evidence="3">Chemotaxis protein CheA</fullName>
        <ecNumber evidence="2">2.7.13.3</ecNumber>
    </recommendedName>
</protein>
<dbReference type="SMART" id="SM00448">
    <property type="entry name" value="REC"/>
    <property type="match status" value="1"/>
</dbReference>
<evidence type="ECO:0000256" key="9">
    <source>
        <dbReference type="PROSITE-ProRule" id="PRU00110"/>
    </source>
</evidence>
<evidence type="ECO:0000259" key="15">
    <source>
        <dbReference type="PROSITE" id="PS50894"/>
    </source>
</evidence>
<feature type="modified residue" description="Phosphohistidine" evidence="9">
    <location>
        <position position="1045"/>
    </location>
</feature>
<evidence type="ECO:0000259" key="13">
    <source>
        <dbReference type="PROSITE" id="PS50110"/>
    </source>
</evidence>
<dbReference type="PANTHER" id="PTHR43395">
    <property type="entry name" value="SENSOR HISTIDINE KINASE CHEA"/>
    <property type="match status" value="1"/>
</dbReference>
<dbReference type="InterPro" id="IPR036061">
    <property type="entry name" value="CheW-like_dom_sf"/>
</dbReference>
<evidence type="ECO:0000313" key="17">
    <source>
        <dbReference type="Proteomes" id="UP000001962"/>
    </source>
</evidence>
<dbReference type="InterPro" id="IPR036097">
    <property type="entry name" value="HisK_dim/P_sf"/>
</dbReference>
<evidence type="ECO:0000256" key="5">
    <source>
        <dbReference type="ARBA" id="ARBA00022679"/>
    </source>
</evidence>
<evidence type="ECO:0000256" key="4">
    <source>
        <dbReference type="ARBA" id="ARBA00022553"/>
    </source>
</evidence>
<dbReference type="CDD" id="cd00088">
    <property type="entry name" value="HPT"/>
    <property type="match status" value="3"/>
</dbReference>
<dbReference type="Pfam" id="PF00072">
    <property type="entry name" value="Response_reg"/>
    <property type="match status" value="1"/>
</dbReference>
<dbReference type="Gene3D" id="1.20.120.160">
    <property type="entry name" value="HPT domain"/>
    <property type="match status" value="4"/>
</dbReference>
<feature type="compositionally biased region" description="Basic and acidic residues" evidence="11">
    <location>
        <begin position="1203"/>
        <end position="1215"/>
    </location>
</feature>
<dbReference type="SUPFAM" id="SSF50341">
    <property type="entry name" value="CheW-like"/>
    <property type="match status" value="1"/>
</dbReference>
<dbReference type="Pfam" id="PF01584">
    <property type="entry name" value="CheW"/>
    <property type="match status" value="1"/>
</dbReference>
<dbReference type="Gene3D" id="2.30.30.40">
    <property type="entry name" value="SH3 Domains"/>
    <property type="match status" value="1"/>
</dbReference>
<dbReference type="Pfam" id="PF01627">
    <property type="entry name" value="Hpt"/>
    <property type="match status" value="3"/>
</dbReference>
<evidence type="ECO:0000256" key="3">
    <source>
        <dbReference type="ARBA" id="ARBA00021495"/>
    </source>
</evidence>
<dbReference type="Proteomes" id="UP000001962">
    <property type="component" value="Chromosome"/>
</dbReference>
<dbReference type="InterPro" id="IPR008207">
    <property type="entry name" value="Sig_transdc_His_kin_Hpt_dom"/>
</dbReference>
<feature type="modified residue" description="4-aspartylphosphate" evidence="10">
    <location>
        <position position="1754"/>
    </location>
</feature>
<feature type="compositionally biased region" description="Basic and acidic residues" evidence="11">
    <location>
        <begin position="152"/>
        <end position="162"/>
    </location>
</feature>
<dbReference type="Pfam" id="PF26379">
    <property type="entry name" value="FimL_2nd"/>
    <property type="match status" value="1"/>
</dbReference>
<keyword evidence="7" id="KW-0902">Two-component regulatory system</keyword>
<dbReference type="eggNOG" id="COG0784">
    <property type="taxonomic scope" value="Bacteria"/>
</dbReference>
<dbReference type="InterPro" id="IPR004358">
    <property type="entry name" value="Sig_transdc_His_kin-like_C"/>
</dbReference>
<dbReference type="PROSITE" id="PS50894">
    <property type="entry name" value="HPT"/>
    <property type="match status" value="3"/>
</dbReference>
<dbReference type="InterPro" id="IPR036890">
    <property type="entry name" value="HATPase_C_sf"/>
</dbReference>
<feature type="region of interest" description="Disordered" evidence="11">
    <location>
        <begin position="626"/>
        <end position="663"/>
    </location>
</feature>
<feature type="modified residue" description="Phosphohistidine" evidence="9">
    <location>
        <position position="711"/>
    </location>
</feature>
<dbReference type="SUPFAM" id="SSF55874">
    <property type="entry name" value="ATPase domain of HSP90 chaperone/DNA topoisomerase II/histidine kinase"/>
    <property type="match status" value="1"/>
</dbReference>
<dbReference type="InterPro" id="IPR051315">
    <property type="entry name" value="Bact_Chemotaxis_CheA"/>
</dbReference>
<dbReference type="SUPFAM" id="SSF47384">
    <property type="entry name" value="Homodimeric domain of signal transducing histidine kinase"/>
    <property type="match status" value="1"/>
</dbReference>
<evidence type="ECO:0000259" key="14">
    <source>
        <dbReference type="PROSITE" id="PS50851"/>
    </source>
</evidence>
<dbReference type="SMART" id="SM01231">
    <property type="entry name" value="H-kinase_dim"/>
    <property type="match status" value="1"/>
</dbReference>
<feature type="compositionally biased region" description="Low complexity" evidence="11">
    <location>
        <begin position="800"/>
        <end position="819"/>
    </location>
</feature>
<dbReference type="Gene3D" id="3.30.565.10">
    <property type="entry name" value="Histidine kinase-like ATPase, C-terminal domain"/>
    <property type="match status" value="1"/>
</dbReference>
<keyword evidence="17" id="KW-1185">Reference proteome</keyword>
<evidence type="ECO:0000313" key="16">
    <source>
        <dbReference type="EMBL" id="ABI55714.1"/>
    </source>
</evidence>
<keyword evidence="6 16" id="KW-0418">Kinase</keyword>
<dbReference type="PROSITE" id="PS50109">
    <property type="entry name" value="HIS_KIN"/>
    <property type="match status" value="1"/>
</dbReference>
<evidence type="ECO:0000256" key="8">
    <source>
        <dbReference type="ARBA" id="ARBA00035100"/>
    </source>
</evidence>
<keyword evidence="5" id="KW-0808">Transferase</keyword>
<dbReference type="InterPro" id="IPR003594">
    <property type="entry name" value="HATPase_dom"/>
</dbReference>
<dbReference type="EC" id="2.7.13.3" evidence="2"/>
<dbReference type="InterPro" id="IPR058661">
    <property type="entry name" value="FimL_2nd"/>
</dbReference>
<dbReference type="InterPro" id="IPR036641">
    <property type="entry name" value="HPT_dom_sf"/>
</dbReference>
<dbReference type="OrthoDB" id="9803176at2"/>
<dbReference type="Gene3D" id="1.10.287.560">
    <property type="entry name" value="Histidine kinase CheA-like, homodimeric domain"/>
    <property type="match status" value="1"/>
</dbReference>
<feature type="region of interest" description="Disordered" evidence="11">
    <location>
        <begin position="800"/>
        <end position="851"/>
    </location>
</feature>
<dbReference type="InterPro" id="IPR011006">
    <property type="entry name" value="CheY-like_superfamily"/>
</dbReference>
<dbReference type="FunFam" id="3.30.565.10:FF:000016">
    <property type="entry name" value="Chemotaxis protein CheA, putative"/>
    <property type="match status" value="1"/>
</dbReference>
<feature type="compositionally biased region" description="Low complexity" evidence="11">
    <location>
        <begin position="633"/>
        <end position="648"/>
    </location>
</feature>
<dbReference type="KEGG" id="aeh:Mlg_0359"/>
<name>Q0ABS3_ALKEH</name>
<dbReference type="RefSeq" id="WP_011628110.1">
    <property type="nucleotide sequence ID" value="NC_008340.1"/>
</dbReference>
<dbReference type="Pfam" id="PF02518">
    <property type="entry name" value="HATPase_c"/>
    <property type="match status" value="1"/>
</dbReference>
<evidence type="ECO:0000256" key="2">
    <source>
        <dbReference type="ARBA" id="ARBA00012438"/>
    </source>
</evidence>
<dbReference type="eggNOG" id="COG2198">
    <property type="taxonomic scope" value="Bacteria"/>
</dbReference>
<dbReference type="SUPFAM" id="SSF52172">
    <property type="entry name" value="CheY-like"/>
    <property type="match status" value="1"/>
</dbReference>
<evidence type="ECO:0000256" key="10">
    <source>
        <dbReference type="PROSITE-ProRule" id="PRU00169"/>
    </source>
</evidence>
<dbReference type="PANTHER" id="PTHR43395:SF8">
    <property type="entry name" value="HISTIDINE KINASE"/>
    <property type="match status" value="1"/>
</dbReference>
<dbReference type="InterPro" id="IPR004105">
    <property type="entry name" value="CheA-like_dim"/>
</dbReference>
<proteinExistence type="predicted"/>
<dbReference type="InterPro" id="IPR002545">
    <property type="entry name" value="CheW-lke_dom"/>
</dbReference>
<dbReference type="InterPro" id="IPR005467">
    <property type="entry name" value="His_kinase_dom"/>
</dbReference>
<dbReference type="CDD" id="cd17546">
    <property type="entry name" value="REC_hyHK_CKI1_RcsC-like"/>
    <property type="match status" value="1"/>
</dbReference>
<reference evidence="17" key="1">
    <citation type="submission" date="2006-08" db="EMBL/GenBank/DDBJ databases">
        <title>Complete sequence of Alkalilimnicola ehrilichei MLHE-1.</title>
        <authorList>
            <person name="Copeland A."/>
            <person name="Lucas S."/>
            <person name="Lapidus A."/>
            <person name="Barry K."/>
            <person name="Detter J.C."/>
            <person name="Glavina del Rio T."/>
            <person name="Hammon N."/>
            <person name="Israni S."/>
            <person name="Dalin E."/>
            <person name="Tice H."/>
            <person name="Pitluck S."/>
            <person name="Sims D."/>
            <person name="Brettin T."/>
            <person name="Bruce D."/>
            <person name="Han C."/>
            <person name="Tapia R."/>
            <person name="Gilna P."/>
            <person name="Schmutz J."/>
            <person name="Larimer F."/>
            <person name="Land M."/>
            <person name="Hauser L."/>
            <person name="Kyrpides N."/>
            <person name="Mikhailova N."/>
            <person name="Oremland R.S."/>
            <person name="Hoeft S.E."/>
            <person name="Switzer-Blum J."/>
            <person name="Kulp T."/>
            <person name="King G."/>
            <person name="Tabita R."/>
            <person name="Witte B."/>
            <person name="Santini J.M."/>
            <person name="Basu P."/>
            <person name="Hollibaugh J.T."/>
            <person name="Xie G."/>
            <person name="Stolz J.F."/>
            <person name="Richardson P."/>
        </authorList>
    </citation>
    <scope>NUCLEOTIDE SEQUENCE [LARGE SCALE GENOMIC DNA]</scope>
    <source>
        <strain evidence="17">ATCC BAA-1101 / DSM 17681 / MLHE-1</strain>
    </source>
</reference>
<dbReference type="SMART" id="SM00073">
    <property type="entry name" value="HPT"/>
    <property type="match status" value="3"/>
</dbReference>
<feature type="domain" description="Histidine kinase" evidence="12">
    <location>
        <begin position="1308"/>
        <end position="1541"/>
    </location>
</feature>
<dbReference type="PRINTS" id="PR00344">
    <property type="entry name" value="BCTRLSENSOR"/>
</dbReference>
<dbReference type="GO" id="GO:0005737">
    <property type="term" value="C:cytoplasm"/>
    <property type="evidence" value="ECO:0007669"/>
    <property type="project" value="InterPro"/>
</dbReference>
<comment type="function">
    <text evidence="8">Involved in the transmission of sensory signals from the chemoreceptors to the flagellar motors. CheA is autophosphorylated; it can transfer its phosphate group to either CheB or CheY.</text>
</comment>
<dbReference type="eggNOG" id="COG0643">
    <property type="taxonomic scope" value="Bacteria"/>
</dbReference>
<accession>Q0ABS3</accession>
<evidence type="ECO:0000259" key="12">
    <source>
        <dbReference type="PROSITE" id="PS50109"/>
    </source>
</evidence>
<feature type="modified residue" description="Phosphohistidine" evidence="9">
    <location>
        <position position="895"/>
    </location>
</feature>
<dbReference type="GO" id="GO:0006935">
    <property type="term" value="P:chemotaxis"/>
    <property type="evidence" value="ECO:0007669"/>
    <property type="project" value="InterPro"/>
</dbReference>
<feature type="domain" description="HPt" evidence="15">
    <location>
        <begin position="849"/>
        <end position="952"/>
    </location>
</feature>
<feature type="region of interest" description="Disordered" evidence="11">
    <location>
        <begin position="577"/>
        <end position="612"/>
    </location>
</feature>
<keyword evidence="4 10" id="KW-0597">Phosphoprotein</keyword>
<dbReference type="SMART" id="SM00387">
    <property type="entry name" value="HATPase_c"/>
    <property type="match status" value="1"/>
</dbReference>
<feature type="domain" description="HPt" evidence="15">
    <location>
        <begin position="998"/>
        <end position="1102"/>
    </location>
</feature>
<dbReference type="HOGENOM" id="CLU_000650_0_1_6"/>
<feature type="compositionally biased region" description="Pro residues" evidence="11">
    <location>
        <begin position="1161"/>
        <end position="1170"/>
    </location>
</feature>
<feature type="domain" description="HPt" evidence="15">
    <location>
        <begin position="664"/>
        <end position="768"/>
    </location>
</feature>
<feature type="region of interest" description="Disordered" evidence="11">
    <location>
        <begin position="1120"/>
        <end position="1215"/>
    </location>
</feature>
<feature type="compositionally biased region" description="Low complexity" evidence="11">
    <location>
        <begin position="1123"/>
        <end position="1146"/>
    </location>
</feature>
<dbReference type="PROSITE" id="PS50110">
    <property type="entry name" value="RESPONSE_REGULATORY"/>
    <property type="match status" value="1"/>
</dbReference>
<dbReference type="PROSITE" id="PS50851">
    <property type="entry name" value="CHEW"/>
    <property type="match status" value="1"/>
</dbReference>
<evidence type="ECO:0000256" key="7">
    <source>
        <dbReference type="ARBA" id="ARBA00023012"/>
    </source>
</evidence>
<dbReference type="InterPro" id="IPR037006">
    <property type="entry name" value="CheA-like_homodim_sf"/>
</dbReference>
<comment type="catalytic activity">
    <reaction evidence="1">
        <text>ATP + protein L-histidine = ADP + protein N-phospho-L-histidine.</text>
        <dbReference type="EC" id="2.7.13.3"/>
    </reaction>
</comment>
<dbReference type="SUPFAM" id="SSF47226">
    <property type="entry name" value="Histidine-containing phosphotransfer domain, HPT domain"/>
    <property type="match status" value="5"/>
</dbReference>
<gene>
    <name evidence="16" type="ordered locus">Mlg_0359</name>
</gene>
<dbReference type="SMART" id="SM00260">
    <property type="entry name" value="CheW"/>
    <property type="match status" value="1"/>
</dbReference>
<dbReference type="GO" id="GO:0000155">
    <property type="term" value="F:phosphorelay sensor kinase activity"/>
    <property type="evidence" value="ECO:0007669"/>
    <property type="project" value="InterPro"/>
</dbReference>
<sequence length="1834" mass="198321">MTDSAAIHRSGLGWVRHELREALRQAADALECASEDREAVDDLEASLEALRHVRGVLALLGLEGGQRLVEAMEQLTSRLLDEAIAEPAPAQEALMGALLQLPDYLEQVQSGRLRDHPVHLLGLINRLRQAGGEPPLSASAWFRPDPAADGGEDQRAHEGEPGGERLAAAARRLRAPYQRALLGVLRAEQPQADLGRLRAVLDELDRACTDDQQGALWWIAGGVVEALEQGLLTLDQSLRLLLGRVDRELRRVADTGQDDQGGEARAGLLRELLYHIARARPETERLRAIAERYRLEEQLPPATEAGPQGLNGEVMEAVAGVLREEIASAKDALDLFARSNGEDTERLDSLQTLLEPLAHTLDTLGLEPAVREVREQMATVDAIRGGERPADEGSLDQVARALLYVEAALQGRVEHITGAGPARAATRVQAPGEAPGETEQTVFEAEYRQALAQALDEALNGFERIEQALTRYIDNADHDALREAGDSLEEVGGLLRVVGLERADAALRRLVQAIRDGLAPAEAGLLEPLAEAVTGLEYHLQGIAEDRADRDAALAVAEAAAERLSEAVPATGAVDEAAAETGGEPVGPPDAETAADTAPAPEEEAPAADIPVTEEPIEAEPIGAEPAAEEPAAEAPATEGPASAPPAATRQQAGTPDPQVPALAEDSDPEIVEIYLEEVGDLAGPLRESFQRWHRNPDDHDALVETRRAFHTLKGSGRLAGALLMGEMAWAVENLLNRVTAGKLTPGPDLFAVVAEALDHLPGLVAHLRDGTAPPAGVRPLIRRAAVLADPALDDWLPPVAAEPAPVVPPSEEALAESGSEAEEEEPETAVSDEPREPTEPTEAAAPQEQDVDPALLEIFHTESETHLATVREFVGRCHTEGQCEIGQGLNRALHTLVGSARTAGIDGMARLGRALETLARHRMELRQPLSPAEVDAFSRGVDLLHRYVEGAGVASAEQPDDEADELIRELADLEAESAAGSAMELDDEEAARRWTASDGMDPDLVALFTEEAEDLLGFLETTIHDWASGAGGEGALREVHRSLHTLKGGARLAGFRAIGDLCHALESRAAEVAGAPQSADAAYFSLLNAGLDRLAEMTEEVKQGYWPQADEALLRRVRGEGPASPQAEAPETEAPQAEEPATQLPEPEEPEAETAGPAPVEAPQPPAPEPTVETAEPPPPAEPLADEAPVYEAESTPPEPEAAERAGEQPRVAHQDAVRVRAELLDQLVSYAGEVSIVRARLEQNSGALRFNLNELDETVNRLRRQLRDLEIETEAQILYRFNRDQEDARRAEFDPLELDRFSHIQELSRALAESVSDLSNLEEMLGYLARESESLLTDQARLNAQVQDGLMRTRMVPFANLLPRLRRIMRQTAQELGRKAELKLLGSQGELDRTVLERLTPPLEHMLRNALSHGIEPPEERRAAGKAETGTVSLDVYREGADIVVTVSDDGRGIDPDAIRAKAEAAGLVRPDDSLSRKQALRLILASGLSTAESLTQVAGRGVGMDVVDTAIRELGGNLEIESEPGAGSTFTIRLPFTLAINHALLCEVGDQVYAIPLSSIEGVARMDRQEALQQLADPEGARYEFAGQRYDLRSLQVLLGGGRAQWPAGGRPVHLLLVNAGRRRLALQVDAIRGNQEIVVKSVGPQISAVPGIYGATVMADGRVILILDVSALARMDAEQAAVPHWLPEAEAVPERDTERPLVMVVDDSITMRKVATRLLERNHMDVVTARDGMEALTRLEQQVPDVMLLDIEMPRMDGFELATHMRNQPEFSEVPIIMITSRVGDKHRRRAEDIGVQRYMGKPYQESELLAAIRELVEGRRPQDEEERPS</sequence>
<dbReference type="EMBL" id="CP000453">
    <property type="protein sequence ID" value="ABI55714.1"/>
    <property type="molecule type" value="Genomic_DNA"/>
</dbReference>
<evidence type="ECO:0000256" key="6">
    <source>
        <dbReference type="ARBA" id="ARBA00022777"/>
    </source>
</evidence>
<feature type="compositionally biased region" description="Low complexity" evidence="11">
    <location>
        <begin position="589"/>
        <end position="600"/>
    </location>
</feature>